<reference evidence="2" key="1">
    <citation type="submission" date="2021-01" db="EMBL/GenBank/DDBJ databases">
        <title>Whole genome shotgun sequence of Cellulomonas chitinilytica NBRC 110799.</title>
        <authorList>
            <person name="Komaki H."/>
            <person name="Tamura T."/>
        </authorList>
    </citation>
    <scope>NUCLEOTIDE SEQUENCE</scope>
    <source>
        <strain evidence="2">NBRC 110799</strain>
    </source>
</reference>
<feature type="transmembrane region" description="Helical" evidence="1">
    <location>
        <begin position="28"/>
        <end position="51"/>
    </location>
</feature>
<feature type="transmembrane region" description="Helical" evidence="1">
    <location>
        <begin position="63"/>
        <end position="85"/>
    </location>
</feature>
<protein>
    <submittedName>
        <fullName evidence="2">Uncharacterized protein</fullName>
    </submittedName>
</protein>
<accession>A0A919P7A4</accession>
<dbReference type="Proteomes" id="UP000632740">
    <property type="component" value="Unassembled WGS sequence"/>
</dbReference>
<keyword evidence="1" id="KW-0472">Membrane</keyword>
<keyword evidence="1" id="KW-0812">Transmembrane</keyword>
<dbReference type="RefSeq" id="WP_203758319.1">
    <property type="nucleotide sequence ID" value="NZ_BONK01000018.1"/>
</dbReference>
<organism evidence="2 3">
    <name type="scientific">Cellulomonas chitinilytica</name>
    <dbReference type="NCBI Taxonomy" id="398759"/>
    <lineage>
        <taxon>Bacteria</taxon>
        <taxon>Bacillati</taxon>
        <taxon>Actinomycetota</taxon>
        <taxon>Actinomycetes</taxon>
        <taxon>Micrococcales</taxon>
        <taxon>Cellulomonadaceae</taxon>
        <taxon>Cellulomonas</taxon>
    </lineage>
</organism>
<proteinExistence type="predicted"/>
<name>A0A919P7A4_9CELL</name>
<comment type="caution">
    <text evidence="2">The sequence shown here is derived from an EMBL/GenBank/DDBJ whole genome shotgun (WGS) entry which is preliminary data.</text>
</comment>
<evidence type="ECO:0000256" key="1">
    <source>
        <dbReference type="SAM" id="Phobius"/>
    </source>
</evidence>
<feature type="transmembrane region" description="Helical" evidence="1">
    <location>
        <begin position="128"/>
        <end position="148"/>
    </location>
</feature>
<keyword evidence="3" id="KW-1185">Reference proteome</keyword>
<feature type="transmembrane region" description="Helical" evidence="1">
    <location>
        <begin position="97"/>
        <end position="122"/>
    </location>
</feature>
<evidence type="ECO:0000313" key="2">
    <source>
        <dbReference type="EMBL" id="GIG23308.1"/>
    </source>
</evidence>
<keyword evidence="1" id="KW-1133">Transmembrane helix</keyword>
<evidence type="ECO:0000313" key="3">
    <source>
        <dbReference type="Proteomes" id="UP000632740"/>
    </source>
</evidence>
<dbReference type="EMBL" id="BONK01000018">
    <property type="protein sequence ID" value="GIG23308.1"/>
    <property type="molecule type" value="Genomic_DNA"/>
</dbReference>
<sequence>MSNPAGIVPAPEPVDAGAVRGPSAVLEVCMRCIGVLAVVSLALGLVIGLALKGLPGAGAGVFFAWWSWLVASVLVMLVGWPAGLLTSHLLRRQAREWVHVTVFAVVGGVICPPLFWLFMLTVDGPDPVLIAAGGVAVGAVGAGGGRWWTGAARRGRLAHPVEAAQPGVER</sequence>
<gene>
    <name evidence="2" type="ORF">Cch01nite_40320</name>
</gene>
<dbReference type="AlphaFoldDB" id="A0A919P7A4"/>